<dbReference type="FunFam" id="3.40.50.720:FF:000047">
    <property type="entry name" value="NADP-dependent L-serine/L-allo-threonine dehydrogenase"/>
    <property type="match status" value="1"/>
</dbReference>
<dbReference type="GO" id="GO:0016020">
    <property type="term" value="C:membrane"/>
    <property type="evidence" value="ECO:0007669"/>
    <property type="project" value="TreeGrafter"/>
</dbReference>
<organism evidence="5 6">
    <name type="scientific">Labilithrix luteola</name>
    <dbReference type="NCBI Taxonomy" id="1391654"/>
    <lineage>
        <taxon>Bacteria</taxon>
        <taxon>Pseudomonadati</taxon>
        <taxon>Myxococcota</taxon>
        <taxon>Polyangia</taxon>
        <taxon>Polyangiales</taxon>
        <taxon>Labilitrichaceae</taxon>
        <taxon>Labilithrix</taxon>
    </lineage>
</organism>
<dbReference type="PANTHER" id="PTHR44196">
    <property type="entry name" value="DEHYDROGENASE/REDUCTASE SDR FAMILY MEMBER 7B"/>
    <property type="match status" value="1"/>
</dbReference>
<dbReference type="GO" id="GO:0016616">
    <property type="term" value="F:oxidoreductase activity, acting on the CH-OH group of donors, NAD or NADP as acceptor"/>
    <property type="evidence" value="ECO:0007669"/>
    <property type="project" value="UniProtKB-ARBA"/>
</dbReference>
<dbReference type="AlphaFoldDB" id="A0A0K1PQB8"/>
<gene>
    <name evidence="5" type="ORF">AKJ09_02376</name>
</gene>
<dbReference type="SUPFAM" id="SSF51735">
    <property type="entry name" value="NAD(P)-binding Rossmann-fold domains"/>
    <property type="match status" value="1"/>
</dbReference>
<dbReference type="Proteomes" id="UP000064967">
    <property type="component" value="Chromosome"/>
</dbReference>
<comment type="similarity">
    <text evidence="1 3">Belongs to the short-chain dehydrogenases/reductases (SDR) family.</text>
</comment>
<dbReference type="InterPro" id="IPR036291">
    <property type="entry name" value="NAD(P)-bd_dom_sf"/>
</dbReference>
<dbReference type="RefSeq" id="WP_146647108.1">
    <property type="nucleotide sequence ID" value="NZ_CP012333.1"/>
</dbReference>
<evidence type="ECO:0000256" key="2">
    <source>
        <dbReference type="ARBA" id="ARBA00023002"/>
    </source>
</evidence>
<reference evidence="5 6" key="1">
    <citation type="submission" date="2015-08" db="EMBL/GenBank/DDBJ databases">
        <authorList>
            <person name="Babu N.S."/>
            <person name="Beckwith C.J."/>
            <person name="Beseler K.G."/>
            <person name="Brison A."/>
            <person name="Carone J.V."/>
            <person name="Caskin T.P."/>
            <person name="Diamond M."/>
            <person name="Durham M.E."/>
            <person name="Foxe J.M."/>
            <person name="Go M."/>
            <person name="Henderson B.A."/>
            <person name="Jones I.B."/>
            <person name="McGettigan J.A."/>
            <person name="Micheletti S.J."/>
            <person name="Nasrallah M.E."/>
            <person name="Ortiz D."/>
            <person name="Piller C.R."/>
            <person name="Privatt S.R."/>
            <person name="Schneider S.L."/>
            <person name="Sharp S."/>
            <person name="Smith T.C."/>
            <person name="Stanton J.D."/>
            <person name="Ullery H.E."/>
            <person name="Wilson R.J."/>
            <person name="Serrano M.G."/>
            <person name="Buck G."/>
            <person name="Lee V."/>
            <person name="Wang Y."/>
            <person name="Carvalho R."/>
            <person name="Voegtly L."/>
            <person name="Shi R."/>
            <person name="Duckworth R."/>
            <person name="Johnson A."/>
            <person name="Loviza R."/>
            <person name="Walstead R."/>
            <person name="Shah Z."/>
            <person name="Kiflezghi M."/>
            <person name="Wade K."/>
            <person name="Ball S.L."/>
            <person name="Bradley K.W."/>
            <person name="Asai D.J."/>
            <person name="Bowman C.A."/>
            <person name="Russell D.A."/>
            <person name="Pope W.H."/>
            <person name="Jacobs-Sera D."/>
            <person name="Hendrix R.W."/>
            <person name="Hatfull G.F."/>
        </authorList>
    </citation>
    <scope>NUCLEOTIDE SEQUENCE [LARGE SCALE GENOMIC DNA]</scope>
    <source>
        <strain evidence="5 6">DSM 27648</strain>
    </source>
</reference>
<proteinExistence type="inferred from homology"/>
<dbReference type="InterPro" id="IPR002347">
    <property type="entry name" value="SDR_fam"/>
</dbReference>
<keyword evidence="2" id="KW-0560">Oxidoreductase</keyword>
<dbReference type="STRING" id="1391654.AKJ09_02376"/>
<dbReference type="Gene3D" id="3.40.50.720">
    <property type="entry name" value="NAD(P)-binding Rossmann-like Domain"/>
    <property type="match status" value="1"/>
</dbReference>
<dbReference type="InterPro" id="IPR057326">
    <property type="entry name" value="KR_dom"/>
</dbReference>
<dbReference type="EMBL" id="CP012333">
    <property type="protein sequence ID" value="AKU95712.1"/>
    <property type="molecule type" value="Genomic_DNA"/>
</dbReference>
<sequence>MEKRLEGTVALVTGASSGIGEATARRLAAEGANVVVVARRRERLEKLVATLAGGGRRALAIEADITEPAQARGAIQRAVAEFGRLDVLVNNAGLALVGAVAEAPEEEWERMLAVNVRAVLTMTRAALPHLVRAAEDSSRRVADLVNISSTAGRVARPSTAVYSLTKFGVNAFSESLRQEMQSKRVRVSLVEPGIVQTELDTHLRADVRETIAKQTGGVEKLLPEDVADAVAYVVTRDRRVAVNEMLVRAGAQTW</sequence>
<evidence type="ECO:0000259" key="4">
    <source>
        <dbReference type="SMART" id="SM00822"/>
    </source>
</evidence>
<keyword evidence="6" id="KW-1185">Reference proteome</keyword>
<protein>
    <submittedName>
        <fullName evidence="5">Clavaldehyde dehydrogenase</fullName>
    </submittedName>
</protein>
<evidence type="ECO:0000313" key="6">
    <source>
        <dbReference type="Proteomes" id="UP000064967"/>
    </source>
</evidence>
<evidence type="ECO:0000256" key="1">
    <source>
        <dbReference type="ARBA" id="ARBA00006484"/>
    </source>
</evidence>
<dbReference type="OrthoDB" id="9810734at2"/>
<dbReference type="KEGG" id="llu:AKJ09_02376"/>
<name>A0A0K1PQB8_9BACT</name>
<accession>A0A0K1PQB8</accession>
<dbReference type="Pfam" id="PF00106">
    <property type="entry name" value="adh_short"/>
    <property type="match status" value="1"/>
</dbReference>
<feature type="domain" description="Ketoreductase" evidence="4">
    <location>
        <begin position="8"/>
        <end position="198"/>
    </location>
</feature>
<evidence type="ECO:0000256" key="3">
    <source>
        <dbReference type="RuleBase" id="RU000363"/>
    </source>
</evidence>
<dbReference type="PANTHER" id="PTHR44196:SF1">
    <property type="entry name" value="DEHYDROGENASE_REDUCTASE SDR FAMILY MEMBER 7B"/>
    <property type="match status" value="1"/>
</dbReference>
<dbReference type="PATRIC" id="fig|1391654.3.peg.2410"/>
<dbReference type="PRINTS" id="PR00080">
    <property type="entry name" value="SDRFAMILY"/>
</dbReference>
<evidence type="ECO:0000313" key="5">
    <source>
        <dbReference type="EMBL" id="AKU95712.1"/>
    </source>
</evidence>
<dbReference type="PRINTS" id="PR00081">
    <property type="entry name" value="GDHRDH"/>
</dbReference>
<dbReference type="SMART" id="SM00822">
    <property type="entry name" value="PKS_KR"/>
    <property type="match status" value="1"/>
</dbReference>